<name>A0ABY4MX18_9MICO</name>
<keyword evidence="1" id="KW-1133">Transmembrane helix</keyword>
<feature type="transmembrane region" description="Helical" evidence="1">
    <location>
        <begin position="173"/>
        <end position="199"/>
    </location>
</feature>
<feature type="transmembrane region" description="Helical" evidence="1">
    <location>
        <begin position="136"/>
        <end position="161"/>
    </location>
</feature>
<protein>
    <submittedName>
        <fullName evidence="3">Tripartite tricarboxylate transporter TctB family protein</fullName>
    </submittedName>
</protein>
<evidence type="ECO:0000313" key="3">
    <source>
        <dbReference type="EMBL" id="UQN14919.1"/>
    </source>
</evidence>
<feature type="transmembrane region" description="Helical" evidence="1">
    <location>
        <begin position="54"/>
        <end position="72"/>
    </location>
</feature>
<reference evidence="3" key="1">
    <citation type="submission" date="2022-05" db="EMBL/GenBank/DDBJ databases">
        <title>Complete genome sequence of toluene-degrading Gulosibacter sediminis strain ACHW.36C.</title>
        <authorList>
            <person name="Wai A.C."/>
            <person name="Lai G.K."/>
            <person name="Griffin S.D."/>
            <person name="Leung F.C."/>
        </authorList>
    </citation>
    <scope>NUCLEOTIDE SEQUENCE [LARGE SCALE GENOMIC DNA]</scope>
    <source>
        <strain evidence="3">ACHW.36C</strain>
    </source>
</reference>
<accession>A0ABY4MX18</accession>
<dbReference type="Pfam" id="PF07331">
    <property type="entry name" value="TctB"/>
    <property type="match status" value="1"/>
</dbReference>
<keyword evidence="1" id="KW-0472">Membrane</keyword>
<evidence type="ECO:0000259" key="2">
    <source>
        <dbReference type="Pfam" id="PF07331"/>
    </source>
</evidence>
<organism evidence="3">
    <name type="scientific">Gulosibacter sediminis</name>
    <dbReference type="NCBI Taxonomy" id="1729695"/>
    <lineage>
        <taxon>Bacteria</taxon>
        <taxon>Bacillati</taxon>
        <taxon>Actinomycetota</taxon>
        <taxon>Actinomycetes</taxon>
        <taxon>Micrococcales</taxon>
        <taxon>Microbacteriaceae</taxon>
        <taxon>Gulosibacter</taxon>
    </lineage>
</organism>
<dbReference type="InterPro" id="IPR009936">
    <property type="entry name" value="DUF1468"/>
</dbReference>
<dbReference type="EMBL" id="CP097160">
    <property type="protein sequence ID" value="UQN14919.1"/>
    <property type="molecule type" value="Genomic_DNA"/>
</dbReference>
<evidence type="ECO:0000256" key="1">
    <source>
        <dbReference type="SAM" id="Phobius"/>
    </source>
</evidence>
<feature type="transmembrane region" description="Helical" evidence="1">
    <location>
        <begin position="21"/>
        <end position="42"/>
    </location>
</feature>
<sequence length="208" mass="22227">MTATTTRDRTQSRPRTIRWGDVIISVIGLAIAAVLFYGAATMEVRGQAVPGPEFFPVLVGILLTAVSGYLLVRAIIPRKRTEEHTALRPDVSSEMLTDVGNANTQVIALEQEHEHEAPADDDDAPTHDINWRATGVTIGAVLGFILLLPLLGWVITAALLFGAVTIGFGSKRIWFNLGVGLLISSIVQLVFSGLLGLTLPAGFLGGIF</sequence>
<gene>
    <name evidence="3" type="ORF">M3M28_00175</name>
</gene>
<keyword evidence="1" id="KW-0812">Transmembrane</keyword>
<proteinExistence type="predicted"/>
<feature type="domain" description="DUF1468" evidence="2">
    <location>
        <begin position="24"/>
        <end position="200"/>
    </location>
</feature>